<feature type="compositionally biased region" description="Basic and acidic residues" evidence="1">
    <location>
        <begin position="92"/>
        <end position="101"/>
    </location>
</feature>
<name>R4YVL1_9ACTN</name>
<dbReference type="AlphaFoldDB" id="R4YVL1"/>
<evidence type="ECO:0000313" key="3">
    <source>
        <dbReference type="Proteomes" id="UP000018291"/>
    </source>
</evidence>
<evidence type="ECO:0000313" key="2">
    <source>
        <dbReference type="EMBL" id="CCM62039.1"/>
    </source>
</evidence>
<protein>
    <submittedName>
        <fullName evidence="2">Uncharacterized protein</fullName>
    </submittedName>
</protein>
<gene>
    <name evidence="2" type="ORF">BN381_10270</name>
</gene>
<sequence>MSIQDEIATAKATAARRLRRLNEQARREQQAIDARVLVLLHERHPNAADKLEAEARDLLAAETAQRSVRAKAAHRRRSGEQHGVHVVAGSGVDDHYDGPSS</sequence>
<keyword evidence="3" id="KW-1185">Reference proteome</keyword>
<dbReference type="Proteomes" id="UP000018291">
    <property type="component" value="Unassembled WGS sequence"/>
</dbReference>
<dbReference type="RefSeq" id="WP_012223053.1">
    <property type="nucleotide sequence ID" value="NZ_HG422565.1"/>
</dbReference>
<dbReference type="EMBL" id="CANL01000001">
    <property type="protein sequence ID" value="CCM62039.1"/>
    <property type="molecule type" value="Genomic_DNA"/>
</dbReference>
<dbReference type="STRING" id="1229780.BN381_10270"/>
<comment type="caution">
    <text evidence="2">The sequence shown here is derived from an EMBL/GenBank/DDBJ whole genome shotgun (WGS) entry which is preliminary data.</text>
</comment>
<dbReference type="HOGENOM" id="CLU_2286342_0_0_11"/>
<proteinExistence type="predicted"/>
<organism evidence="2 3">
    <name type="scientific">Candidatus Neomicrothrix parvicella RN1</name>
    <dbReference type="NCBI Taxonomy" id="1229780"/>
    <lineage>
        <taxon>Bacteria</taxon>
        <taxon>Bacillati</taxon>
        <taxon>Actinomycetota</taxon>
        <taxon>Acidimicrobiia</taxon>
        <taxon>Acidimicrobiales</taxon>
        <taxon>Microthrixaceae</taxon>
        <taxon>Candidatus Neomicrothrix</taxon>
    </lineage>
</organism>
<accession>R4YVL1</accession>
<evidence type="ECO:0000256" key="1">
    <source>
        <dbReference type="SAM" id="MobiDB-lite"/>
    </source>
</evidence>
<feature type="region of interest" description="Disordered" evidence="1">
    <location>
        <begin position="69"/>
        <end position="101"/>
    </location>
</feature>
<reference evidence="2 3" key="1">
    <citation type="journal article" date="2013" name="ISME J.">
        <title>Metabolic model for the filamentous 'Candidatus Microthrix parvicella' based on genomic and metagenomic analyses.</title>
        <authorList>
            <person name="Jon McIlroy S."/>
            <person name="Kristiansen R."/>
            <person name="Albertsen M."/>
            <person name="Michael Karst S."/>
            <person name="Rossetti S."/>
            <person name="Lund Nielsen J."/>
            <person name="Tandoi V."/>
            <person name="James Seviour R."/>
            <person name="Nielsen P.H."/>
        </authorList>
    </citation>
    <scope>NUCLEOTIDE SEQUENCE [LARGE SCALE GENOMIC DNA]</scope>
    <source>
        <strain evidence="2 3">RN1</strain>
    </source>
</reference>